<evidence type="ECO:0000313" key="2">
    <source>
        <dbReference type="EMBL" id="MCU7380899.1"/>
    </source>
</evidence>
<keyword evidence="1" id="KW-1133">Transmembrane helix</keyword>
<protein>
    <submittedName>
        <fullName evidence="2">DUF368 domain-containing protein</fullName>
    </submittedName>
</protein>
<feature type="transmembrane region" description="Helical" evidence="1">
    <location>
        <begin position="238"/>
        <end position="260"/>
    </location>
</feature>
<reference evidence="2" key="1">
    <citation type="submission" date="2022-09" db="EMBL/GenBank/DDBJ databases">
        <title>Culturomic study of gut microbiota in children with autism spectrum disorder.</title>
        <authorList>
            <person name="Efimov B.A."/>
            <person name="Chaplin A.V."/>
            <person name="Sokolova S.R."/>
            <person name="Pikina A.P."/>
            <person name="Korzhanova M."/>
            <person name="Belova V."/>
            <person name="Korostin D."/>
        </authorList>
    </citation>
    <scope>NUCLEOTIDE SEQUENCE</scope>
    <source>
        <strain evidence="2">ASD5510</strain>
    </source>
</reference>
<evidence type="ECO:0000313" key="3">
    <source>
        <dbReference type="Proteomes" id="UP001065549"/>
    </source>
</evidence>
<evidence type="ECO:0000256" key="1">
    <source>
        <dbReference type="SAM" id="Phobius"/>
    </source>
</evidence>
<feature type="transmembrane region" description="Helical" evidence="1">
    <location>
        <begin position="6"/>
        <end position="34"/>
    </location>
</feature>
<accession>A0A9J6QZD9</accession>
<comment type="caution">
    <text evidence="2">The sequence shown here is derived from an EMBL/GenBank/DDBJ whole genome shotgun (WGS) entry which is preliminary data.</text>
</comment>
<organism evidence="2 3">
    <name type="scientific">Hominibacterium faecale</name>
    <dbReference type="NCBI Taxonomy" id="2839743"/>
    <lineage>
        <taxon>Bacteria</taxon>
        <taxon>Bacillati</taxon>
        <taxon>Bacillota</taxon>
        <taxon>Clostridia</taxon>
        <taxon>Peptostreptococcales</taxon>
        <taxon>Anaerovoracaceae</taxon>
        <taxon>Hominibacterium</taxon>
    </lineage>
</organism>
<keyword evidence="1" id="KW-0472">Membrane</keyword>
<dbReference type="RefSeq" id="WP_253020350.1">
    <property type="nucleotide sequence ID" value="NZ_JAOSHN010000016.1"/>
</dbReference>
<dbReference type="AlphaFoldDB" id="A0A9J6QZD9"/>
<dbReference type="Pfam" id="PF04018">
    <property type="entry name" value="VCA0040-like"/>
    <property type="match status" value="2"/>
</dbReference>
<proteinExistence type="predicted"/>
<gene>
    <name evidence="2" type="ORF">OBO34_21525</name>
</gene>
<dbReference type="PANTHER" id="PTHR37308">
    <property type="entry name" value="INTEGRAL MEMBRANE PROTEIN"/>
    <property type="match status" value="1"/>
</dbReference>
<keyword evidence="3" id="KW-1185">Reference proteome</keyword>
<dbReference type="Proteomes" id="UP001065549">
    <property type="component" value="Unassembled WGS sequence"/>
</dbReference>
<dbReference type="InterPro" id="IPR007163">
    <property type="entry name" value="VCA0040-like"/>
</dbReference>
<keyword evidence="1" id="KW-0812">Transmembrane</keyword>
<feature type="transmembrane region" description="Helical" evidence="1">
    <location>
        <begin position="266"/>
        <end position="285"/>
    </location>
</feature>
<feature type="transmembrane region" description="Helical" evidence="1">
    <location>
        <begin position="55"/>
        <end position="76"/>
    </location>
</feature>
<feature type="transmembrane region" description="Helical" evidence="1">
    <location>
        <begin position="205"/>
        <end position="226"/>
    </location>
</feature>
<feature type="transmembrane region" description="Helical" evidence="1">
    <location>
        <begin position="82"/>
        <end position="100"/>
    </location>
</feature>
<name>A0A9J6QZD9_9FIRM</name>
<dbReference type="PANTHER" id="PTHR37308:SF1">
    <property type="entry name" value="POLYPRENYL-PHOSPHATE TRANSPORTER"/>
    <property type="match status" value="1"/>
</dbReference>
<feature type="transmembrane region" description="Helical" evidence="1">
    <location>
        <begin position="182"/>
        <end position="199"/>
    </location>
</feature>
<dbReference type="EMBL" id="JAOSHN010000016">
    <property type="protein sequence ID" value="MCU7380899.1"/>
    <property type="molecule type" value="Genomic_DNA"/>
</dbReference>
<feature type="transmembrane region" description="Helical" evidence="1">
    <location>
        <begin position="112"/>
        <end position="132"/>
    </location>
</feature>
<feature type="transmembrane region" description="Helical" evidence="1">
    <location>
        <begin position="152"/>
        <end position="170"/>
    </location>
</feature>
<sequence length="291" mass="30810">MSYIKRFFYGVLIGVASIAPGLSGGTIAIALGFYEHLIHAIANLFKQFRKNFLYLLPYGVGGFISVACLSVVINYFFIHHPLPTNTLFIGFIIGTLPFIWKKLKGSLDSGRLRVSHGLTATAFLAVVLIPVFVKGSAGGGSSLISADPRAVILLIGIGMIAATTLVIPGLSGTMILTSLGYYKPLLFIASTFVTAVVTLDMQTALRQLIFIVPLGAGVVMGVFFTAKLVNLLFEKIPAYVYSAIVGLIAATPIVMLADAAKAEADLSLFNAAVSLAALAIGLLLVRRLGEN</sequence>